<accession>A0ABU1ZGV5</accession>
<keyword evidence="3" id="KW-1185">Reference proteome</keyword>
<sequence>MARMWRTLVAWGLVLSLWGSLAPQALAADYKMSTLEWAPYTGAALPGQGFVSATIADALKVTGTSVEIQFFPWSRAVRLVETHSRYIGFFPAYYSRERASQYLFSEPIGRSTMVFLERVDNPVKWTSYDDLQGRHIGVVRGFVNTEELDSRIAQKKVLAEEVPDDRSNILKLAAGRLELVVIDSHVYQHLVRTDPEIGRAALQLQTNAKVLDVKNLYVCFQRTPEGEKALRALNTGLRKVRPTM</sequence>
<dbReference type="RefSeq" id="WP_310338202.1">
    <property type="nucleotide sequence ID" value="NZ_JAVDXO010000001.1"/>
</dbReference>
<dbReference type="PANTHER" id="PTHR35936">
    <property type="entry name" value="MEMBRANE-BOUND LYTIC MUREIN TRANSGLYCOSYLASE F"/>
    <property type="match status" value="1"/>
</dbReference>
<feature type="chain" id="PRO_5046078659" evidence="1">
    <location>
        <begin position="28"/>
        <end position="244"/>
    </location>
</feature>
<reference evidence="2 3" key="1">
    <citation type="submission" date="2023-07" db="EMBL/GenBank/DDBJ databases">
        <title>Sorghum-associated microbial communities from plants grown in Nebraska, USA.</title>
        <authorList>
            <person name="Schachtman D."/>
        </authorList>
    </citation>
    <scope>NUCLEOTIDE SEQUENCE [LARGE SCALE GENOMIC DNA]</scope>
    <source>
        <strain evidence="2 3">BE308</strain>
    </source>
</reference>
<dbReference type="Gene3D" id="3.40.190.10">
    <property type="entry name" value="Periplasmic binding protein-like II"/>
    <property type="match status" value="2"/>
</dbReference>
<feature type="signal peptide" evidence="1">
    <location>
        <begin position="1"/>
        <end position="27"/>
    </location>
</feature>
<keyword evidence="1" id="KW-0732">Signal</keyword>
<name>A0ABU1ZGV5_9BURK</name>
<dbReference type="EMBL" id="JAVDXO010000001">
    <property type="protein sequence ID" value="MDR7304774.1"/>
    <property type="molecule type" value="Genomic_DNA"/>
</dbReference>
<protein>
    <submittedName>
        <fullName evidence="2">Polar amino acid transport system substrate-binding protein</fullName>
    </submittedName>
</protein>
<comment type="caution">
    <text evidence="2">The sequence shown here is derived from an EMBL/GenBank/DDBJ whole genome shotgun (WGS) entry which is preliminary data.</text>
</comment>
<gene>
    <name evidence="2" type="ORF">J2X15_000040</name>
</gene>
<dbReference type="SUPFAM" id="SSF53850">
    <property type="entry name" value="Periplasmic binding protein-like II"/>
    <property type="match status" value="1"/>
</dbReference>
<dbReference type="Proteomes" id="UP001268089">
    <property type="component" value="Unassembled WGS sequence"/>
</dbReference>
<dbReference type="PANTHER" id="PTHR35936:SF25">
    <property type="entry name" value="ABC TRANSPORTER SUBSTRATE-BINDING PROTEIN"/>
    <property type="match status" value="1"/>
</dbReference>
<evidence type="ECO:0000313" key="2">
    <source>
        <dbReference type="EMBL" id="MDR7304774.1"/>
    </source>
</evidence>
<evidence type="ECO:0000256" key="1">
    <source>
        <dbReference type="SAM" id="SignalP"/>
    </source>
</evidence>
<evidence type="ECO:0000313" key="3">
    <source>
        <dbReference type="Proteomes" id="UP001268089"/>
    </source>
</evidence>
<organism evidence="2 3">
    <name type="scientific">Rhodoferax saidenbachensis</name>
    <dbReference type="NCBI Taxonomy" id="1484693"/>
    <lineage>
        <taxon>Bacteria</taxon>
        <taxon>Pseudomonadati</taxon>
        <taxon>Pseudomonadota</taxon>
        <taxon>Betaproteobacteria</taxon>
        <taxon>Burkholderiales</taxon>
        <taxon>Comamonadaceae</taxon>
        <taxon>Rhodoferax</taxon>
    </lineage>
</organism>
<proteinExistence type="predicted"/>